<dbReference type="Proteomes" id="UP001491310">
    <property type="component" value="Unassembled WGS sequence"/>
</dbReference>
<keyword evidence="1" id="KW-0812">Transmembrane</keyword>
<feature type="transmembrane region" description="Helical" evidence="1">
    <location>
        <begin position="81"/>
        <end position="104"/>
    </location>
</feature>
<organism evidence="2 3">
    <name type="scientific">Coccomyxa subellipsoidea</name>
    <dbReference type="NCBI Taxonomy" id="248742"/>
    <lineage>
        <taxon>Eukaryota</taxon>
        <taxon>Viridiplantae</taxon>
        <taxon>Chlorophyta</taxon>
        <taxon>core chlorophytes</taxon>
        <taxon>Trebouxiophyceae</taxon>
        <taxon>Trebouxiophyceae incertae sedis</taxon>
        <taxon>Coccomyxaceae</taxon>
        <taxon>Coccomyxa</taxon>
    </lineage>
</organism>
<evidence type="ECO:0000256" key="1">
    <source>
        <dbReference type="SAM" id="Phobius"/>
    </source>
</evidence>
<dbReference type="EMBL" id="JALJOT010000013">
    <property type="protein sequence ID" value="KAK9904332.1"/>
    <property type="molecule type" value="Genomic_DNA"/>
</dbReference>
<reference evidence="2 3" key="1">
    <citation type="journal article" date="2024" name="Nat. Commun.">
        <title>Phylogenomics reveals the evolutionary origins of lichenization in chlorophyte algae.</title>
        <authorList>
            <person name="Puginier C."/>
            <person name="Libourel C."/>
            <person name="Otte J."/>
            <person name="Skaloud P."/>
            <person name="Haon M."/>
            <person name="Grisel S."/>
            <person name="Petersen M."/>
            <person name="Berrin J.G."/>
            <person name="Delaux P.M."/>
            <person name="Dal Grande F."/>
            <person name="Keller J."/>
        </authorList>
    </citation>
    <scope>NUCLEOTIDE SEQUENCE [LARGE SCALE GENOMIC DNA]</scope>
    <source>
        <strain evidence="2 3">SAG 216-7</strain>
    </source>
</reference>
<gene>
    <name evidence="2" type="ORF">WJX75_009379</name>
</gene>
<keyword evidence="1" id="KW-1133">Transmembrane helix</keyword>
<feature type="transmembrane region" description="Helical" evidence="1">
    <location>
        <begin position="51"/>
        <end position="69"/>
    </location>
</feature>
<name>A0ABR2YFK8_9CHLO</name>
<evidence type="ECO:0000313" key="3">
    <source>
        <dbReference type="Proteomes" id="UP001491310"/>
    </source>
</evidence>
<keyword evidence="3" id="KW-1185">Reference proteome</keyword>
<keyword evidence="1" id="KW-0472">Membrane</keyword>
<proteinExistence type="predicted"/>
<comment type="caution">
    <text evidence="2">The sequence shown here is derived from an EMBL/GenBank/DDBJ whole genome shotgun (WGS) entry which is preliminary data.</text>
</comment>
<accession>A0ABR2YFK8</accession>
<evidence type="ECO:0000313" key="2">
    <source>
        <dbReference type="EMBL" id="KAK9904332.1"/>
    </source>
</evidence>
<protein>
    <submittedName>
        <fullName evidence="2">Uncharacterized protein</fullName>
    </submittedName>
</protein>
<sequence>MALDLGKSDWLISGQQWAEERRNDLLEAWQILQTSYERRRLPSRVDVTNNIMLTSLGALLLPNLLVVLASRKGRKLIFDTVETILAIILVILLLSIVLGLPVGLSNLNT</sequence>